<keyword evidence="2 9" id="KW-0436">Ligase</keyword>
<evidence type="ECO:0000256" key="6">
    <source>
        <dbReference type="ARBA" id="ARBA00022888"/>
    </source>
</evidence>
<dbReference type="InterPro" id="IPR045864">
    <property type="entry name" value="aa-tRNA-synth_II/BPL/LPL"/>
</dbReference>
<dbReference type="GO" id="GO:0005524">
    <property type="term" value="F:ATP binding"/>
    <property type="evidence" value="ECO:0007669"/>
    <property type="project" value="UniProtKB-KW"/>
</dbReference>
<proteinExistence type="predicted"/>
<dbReference type="GO" id="GO:0006529">
    <property type="term" value="P:asparagine biosynthetic process"/>
    <property type="evidence" value="ECO:0007669"/>
    <property type="project" value="UniProtKB-UniRule"/>
</dbReference>
<evidence type="ECO:0000256" key="5">
    <source>
        <dbReference type="ARBA" id="ARBA00022840"/>
    </source>
</evidence>
<gene>
    <name evidence="9" type="primary">asnA</name>
    <name evidence="9" type="ORF">ENS41_01845</name>
</gene>
<dbReference type="PANTHER" id="PTHR30073:SF5">
    <property type="entry name" value="ASPARTATE--AMMONIA LIGASE"/>
    <property type="match status" value="1"/>
</dbReference>
<evidence type="ECO:0000259" key="8">
    <source>
        <dbReference type="PROSITE" id="PS50862"/>
    </source>
</evidence>
<dbReference type="SUPFAM" id="SSF55681">
    <property type="entry name" value="Class II aaRS and biotin synthetases"/>
    <property type="match status" value="1"/>
</dbReference>
<dbReference type="GO" id="GO:0005829">
    <property type="term" value="C:cytosol"/>
    <property type="evidence" value="ECO:0007669"/>
    <property type="project" value="TreeGrafter"/>
</dbReference>
<evidence type="ECO:0000256" key="2">
    <source>
        <dbReference type="ARBA" id="ARBA00022598"/>
    </source>
</evidence>
<dbReference type="Pfam" id="PF03590">
    <property type="entry name" value="AsnA"/>
    <property type="match status" value="1"/>
</dbReference>
<accession>A0A7C4GFR1</accession>
<reference evidence="9" key="1">
    <citation type="journal article" date="2020" name="mSystems">
        <title>Genome- and Community-Level Interaction Insights into Carbon Utilization and Element Cycling Functions of Hydrothermarchaeota in Hydrothermal Sediment.</title>
        <authorList>
            <person name="Zhou Z."/>
            <person name="Liu Y."/>
            <person name="Xu W."/>
            <person name="Pan J."/>
            <person name="Luo Z.H."/>
            <person name="Li M."/>
        </authorList>
    </citation>
    <scope>NUCLEOTIDE SEQUENCE [LARGE SCALE GENOMIC DNA]</scope>
    <source>
        <strain evidence="9">SpSt-488</strain>
    </source>
</reference>
<dbReference type="InterPro" id="IPR004618">
    <property type="entry name" value="AsnA"/>
</dbReference>
<dbReference type="PANTHER" id="PTHR30073">
    <property type="entry name" value="ASPARTATE--AMMONIA LIGASE"/>
    <property type="match status" value="1"/>
</dbReference>
<dbReference type="AlphaFoldDB" id="A0A7C4GFR1"/>
<name>A0A7C4GFR1_UNCW3</name>
<dbReference type="EMBL" id="DSUT01000032">
    <property type="protein sequence ID" value="HGK27678.1"/>
    <property type="molecule type" value="Genomic_DNA"/>
</dbReference>
<dbReference type="Gene3D" id="3.30.930.10">
    <property type="entry name" value="Bira Bifunctional Protein, Domain 2"/>
    <property type="match status" value="1"/>
</dbReference>
<keyword evidence="3" id="KW-0028">Amino-acid biosynthesis</keyword>
<dbReference type="PROSITE" id="PS50862">
    <property type="entry name" value="AA_TRNA_LIGASE_II"/>
    <property type="match status" value="1"/>
</dbReference>
<feature type="domain" description="Aminoacyl-transfer RNA synthetases class-II family profile" evidence="8">
    <location>
        <begin position="176"/>
        <end position="407"/>
    </location>
</feature>
<keyword evidence="6" id="KW-0061">Asparagine biosynthesis</keyword>
<evidence type="ECO:0000256" key="7">
    <source>
        <dbReference type="NCBIfam" id="TIGR00669"/>
    </source>
</evidence>
<evidence type="ECO:0000313" key="9">
    <source>
        <dbReference type="EMBL" id="HGK27678.1"/>
    </source>
</evidence>
<keyword evidence="5" id="KW-0067">ATP-binding</keyword>
<sequence length="423" mass="48655">MAAKKARRATRKKVAVRAAKKKATRKLAKKLSRRPAKKIAAPVVKPGKTGKAADLAGPGISTYEAVDKILPVDYRPILNNMDTMRALYAVKRYVEDGLARELNLQMVQVPLIVEKESGMNDNLDRDGSRTPIDFPCGLGINPRINAQIVQAATKWKRWALKQFGCRVGEGINTDMRAVRKDYFLDHDHSSYVDQWDWERVIRPEDRNLEFLKDIVRRIWKVITGAEEMVQDMYPQLKDPRYPNLPKELTFIHAEEILERYPDLPRKQRETRILNDYSPAVFIIGIGWVLKDGYPHEMRAADYDDWVTPTSQWTGKDTHGLNGDILVWNHLTKRRHELSSMGIRVTKETLRQQLELSGQLDRLSLPYHRMIMNDEIPLSIGGGIGQGRLQMLLLRKAHFGEVTVTVWPKQLHEICEKHGIYVLK</sequence>
<dbReference type="GO" id="GO:0004071">
    <property type="term" value="F:aspartate-ammonia ligase activity"/>
    <property type="evidence" value="ECO:0007669"/>
    <property type="project" value="UniProtKB-UniRule"/>
</dbReference>
<organism evidence="9">
    <name type="scientific">candidate division WOR-3 bacterium</name>
    <dbReference type="NCBI Taxonomy" id="2052148"/>
    <lineage>
        <taxon>Bacteria</taxon>
        <taxon>Bacteria division WOR-3</taxon>
    </lineage>
</organism>
<dbReference type="NCBIfam" id="TIGR00669">
    <property type="entry name" value="asnA"/>
    <property type="match status" value="1"/>
</dbReference>
<keyword evidence="4" id="KW-0547">Nucleotide-binding</keyword>
<evidence type="ECO:0000256" key="3">
    <source>
        <dbReference type="ARBA" id="ARBA00022605"/>
    </source>
</evidence>
<comment type="caution">
    <text evidence="9">The sequence shown here is derived from an EMBL/GenBank/DDBJ whole genome shotgun (WGS) entry which is preliminary data.</text>
</comment>
<keyword evidence="1" id="KW-0963">Cytoplasm</keyword>
<evidence type="ECO:0000256" key="1">
    <source>
        <dbReference type="ARBA" id="ARBA00022490"/>
    </source>
</evidence>
<evidence type="ECO:0000256" key="4">
    <source>
        <dbReference type="ARBA" id="ARBA00022741"/>
    </source>
</evidence>
<dbReference type="InterPro" id="IPR006195">
    <property type="entry name" value="aa-tRNA-synth_II"/>
</dbReference>
<protein>
    <recommendedName>
        <fullName evidence="7">Aspartate--ammonia ligase</fullName>
        <ecNumber evidence="7">6.3.1.1</ecNumber>
    </recommendedName>
</protein>
<dbReference type="EC" id="6.3.1.1" evidence="7"/>